<evidence type="ECO:0000256" key="1">
    <source>
        <dbReference type="SAM" id="MobiDB-lite"/>
    </source>
</evidence>
<reference evidence="2 3" key="1">
    <citation type="journal article" date="2020" name="Nature">
        <title>Six reference-quality genomes reveal evolution of bat adaptations.</title>
        <authorList>
            <person name="Jebb D."/>
            <person name="Huang Z."/>
            <person name="Pippel M."/>
            <person name="Hughes G.M."/>
            <person name="Lavrichenko K."/>
            <person name="Devanna P."/>
            <person name="Winkler S."/>
            <person name="Jermiin L.S."/>
            <person name="Skirmuntt E.C."/>
            <person name="Katzourakis A."/>
            <person name="Burkitt-Gray L."/>
            <person name="Ray D.A."/>
            <person name="Sullivan K.A.M."/>
            <person name="Roscito J.G."/>
            <person name="Kirilenko B.M."/>
            <person name="Davalos L.M."/>
            <person name="Corthals A.P."/>
            <person name="Power M.L."/>
            <person name="Jones G."/>
            <person name="Ransome R.D."/>
            <person name="Dechmann D.K.N."/>
            <person name="Locatelli A.G."/>
            <person name="Puechmaille S.J."/>
            <person name="Fedrigo O."/>
            <person name="Jarvis E.D."/>
            <person name="Hiller M."/>
            <person name="Vernes S.C."/>
            <person name="Myers E.W."/>
            <person name="Teeling E.C."/>
        </authorList>
    </citation>
    <scope>NUCLEOTIDE SEQUENCE [LARGE SCALE GENOMIC DNA]</scope>
    <source>
        <strain evidence="2">MMyoMyo1</strain>
        <tissue evidence="2">Flight muscle</tissue>
    </source>
</reference>
<sequence length="159" mass="17295">MSPASLLSPVHLVPSGSETPQGSDSQPWANYGPRARSSCLSGPRSRKSGGFSCSPLRSFTSSSVNMATSGNTAAAPSSESSLRTHCGPRVKKFAHPWFRGCLLLPQITLCHRNSVQLPPCLLHHLIKHVMWPWLVRLSGQSVSLWTEGSQVRFRSRACT</sequence>
<name>A0A7J7V3F1_MYOMY</name>
<feature type="region of interest" description="Disordered" evidence="1">
    <location>
        <begin position="1"/>
        <end position="53"/>
    </location>
</feature>
<evidence type="ECO:0000313" key="3">
    <source>
        <dbReference type="Proteomes" id="UP000527355"/>
    </source>
</evidence>
<keyword evidence="3" id="KW-1185">Reference proteome</keyword>
<evidence type="ECO:0000313" key="2">
    <source>
        <dbReference type="EMBL" id="KAF6319695.1"/>
    </source>
</evidence>
<proteinExistence type="predicted"/>
<comment type="caution">
    <text evidence="2">The sequence shown here is derived from an EMBL/GenBank/DDBJ whole genome shotgun (WGS) entry which is preliminary data.</text>
</comment>
<dbReference type="Proteomes" id="UP000527355">
    <property type="component" value="Unassembled WGS sequence"/>
</dbReference>
<accession>A0A7J7V3F1</accession>
<dbReference type="EMBL" id="JABWUV010000011">
    <property type="protein sequence ID" value="KAF6319695.1"/>
    <property type="molecule type" value="Genomic_DNA"/>
</dbReference>
<feature type="compositionally biased region" description="Polar residues" evidence="1">
    <location>
        <begin position="16"/>
        <end position="28"/>
    </location>
</feature>
<dbReference type="AlphaFoldDB" id="A0A7J7V3F1"/>
<protein>
    <submittedName>
        <fullName evidence="2">Uncharacterized protein</fullName>
    </submittedName>
</protein>
<organism evidence="2 3">
    <name type="scientific">Myotis myotis</name>
    <name type="common">Greater mouse-eared bat</name>
    <name type="synonym">Vespertilio myotis</name>
    <dbReference type="NCBI Taxonomy" id="51298"/>
    <lineage>
        <taxon>Eukaryota</taxon>
        <taxon>Metazoa</taxon>
        <taxon>Chordata</taxon>
        <taxon>Craniata</taxon>
        <taxon>Vertebrata</taxon>
        <taxon>Euteleostomi</taxon>
        <taxon>Mammalia</taxon>
        <taxon>Eutheria</taxon>
        <taxon>Laurasiatheria</taxon>
        <taxon>Chiroptera</taxon>
        <taxon>Yangochiroptera</taxon>
        <taxon>Vespertilionidae</taxon>
        <taxon>Myotis</taxon>
    </lineage>
</organism>
<gene>
    <name evidence="2" type="ORF">mMyoMyo1_008434</name>
</gene>